<reference evidence="6 7" key="1">
    <citation type="submission" date="2016-11" db="EMBL/GenBank/DDBJ databases">
        <authorList>
            <person name="Jaros S."/>
            <person name="Januszkiewicz K."/>
            <person name="Wedrychowicz H."/>
        </authorList>
    </citation>
    <scope>NUCLEOTIDE SEQUENCE [LARGE SCALE GENOMIC DNA]</scope>
    <source>
        <strain evidence="6 7">DSM 19557</strain>
    </source>
</reference>
<proteinExistence type="inferred from homology"/>
<dbReference type="SUPFAM" id="SSF51419">
    <property type="entry name" value="PLP-binding barrel"/>
    <property type="match status" value="1"/>
</dbReference>
<dbReference type="HAMAP" id="MF_02087">
    <property type="entry name" value="PLP_homeostasis"/>
    <property type="match status" value="1"/>
</dbReference>
<dbReference type="InterPro" id="IPR011078">
    <property type="entry name" value="PyrdxlP_homeostasis"/>
</dbReference>
<dbReference type="OrthoDB" id="9804072at2"/>
<gene>
    <name evidence="6" type="ORF">SAMN05444391_0406</name>
</gene>
<dbReference type="PANTHER" id="PTHR10146">
    <property type="entry name" value="PROLINE SYNTHETASE CO-TRANSCRIBED BACTERIAL HOMOLOG PROTEIN"/>
    <property type="match status" value="1"/>
</dbReference>
<evidence type="ECO:0000313" key="6">
    <source>
        <dbReference type="EMBL" id="SHK24033.1"/>
    </source>
</evidence>
<dbReference type="STRING" id="381751.SAMN05444391_0406"/>
<dbReference type="Gene3D" id="3.20.20.10">
    <property type="entry name" value="Alanine racemase"/>
    <property type="match status" value="1"/>
</dbReference>
<evidence type="ECO:0000256" key="4">
    <source>
        <dbReference type="RuleBase" id="RU004514"/>
    </source>
</evidence>
<comment type="cofactor">
    <cofactor evidence="3">
        <name>pyridoxal 5'-phosphate</name>
        <dbReference type="ChEBI" id="CHEBI:597326"/>
    </cofactor>
</comment>
<evidence type="ECO:0000259" key="5">
    <source>
        <dbReference type="Pfam" id="PF01168"/>
    </source>
</evidence>
<dbReference type="PIRSF" id="PIRSF004848">
    <property type="entry name" value="YBL036c_PLPDEIII"/>
    <property type="match status" value="1"/>
</dbReference>
<sequence>MCQTLLEVRERIEKACVRAGRDPSEVTLLGASKGVPPEKIKTFFECGLRIFGENRVQEFLKKYEELKELPIEWHFIGYLQSNKVKYIVDKVTLIHSVDRPSLVEEIEKRAQRLGKVQKVLVEVNVGEEETKGGVKEQELKPLVELILSQEHLKLEGLMCIPPYRENPEEVRPYFVKLRSLKDQLEKEFGIKLEHLSMGMSHDFEVAIEEGATIVRIGTALFGGRS</sequence>
<evidence type="ECO:0000256" key="2">
    <source>
        <dbReference type="HAMAP-Rule" id="MF_02087"/>
    </source>
</evidence>
<dbReference type="AlphaFoldDB" id="A0A1M6QV91"/>
<name>A0A1M6QV91_9AQUI</name>
<feature type="modified residue" description="N6-(pyridoxal phosphate)lysine" evidence="2 3">
    <location>
        <position position="33"/>
    </location>
</feature>
<keyword evidence="1 2" id="KW-0663">Pyridoxal phosphate</keyword>
<keyword evidence="7" id="KW-1185">Reference proteome</keyword>
<dbReference type="CDD" id="cd00635">
    <property type="entry name" value="PLPDE_III_YBL036c_like"/>
    <property type="match status" value="1"/>
</dbReference>
<comment type="function">
    <text evidence="2">Pyridoxal 5'-phosphate (PLP)-binding protein, which is involved in PLP homeostasis.</text>
</comment>
<dbReference type="PANTHER" id="PTHR10146:SF14">
    <property type="entry name" value="PYRIDOXAL PHOSPHATE HOMEOSTASIS PROTEIN"/>
    <property type="match status" value="1"/>
</dbReference>
<dbReference type="Pfam" id="PF01168">
    <property type="entry name" value="Ala_racemase_N"/>
    <property type="match status" value="1"/>
</dbReference>
<dbReference type="InterPro" id="IPR001608">
    <property type="entry name" value="Ala_racemase_N"/>
</dbReference>
<accession>A0A1M6QV91</accession>
<dbReference type="FunFam" id="3.20.20.10:FF:000018">
    <property type="entry name" value="Pyridoxal phosphate homeostasis protein"/>
    <property type="match status" value="1"/>
</dbReference>
<comment type="similarity">
    <text evidence="2 4">Belongs to the pyridoxal phosphate-binding protein YggS/PROSC family.</text>
</comment>
<dbReference type="GO" id="GO:0030170">
    <property type="term" value="F:pyridoxal phosphate binding"/>
    <property type="evidence" value="ECO:0007669"/>
    <property type="project" value="UniProtKB-UniRule"/>
</dbReference>
<dbReference type="EMBL" id="LT670846">
    <property type="protein sequence ID" value="SHK24033.1"/>
    <property type="molecule type" value="Genomic_DNA"/>
</dbReference>
<feature type="domain" description="Alanine racemase N-terminal" evidence="5">
    <location>
        <begin position="42"/>
        <end position="224"/>
    </location>
</feature>
<dbReference type="InterPro" id="IPR029066">
    <property type="entry name" value="PLP-binding_barrel"/>
</dbReference>
<evidence type="ECO:0000256" key="3">
    <source>
        <dbReference type="PIRSR" id="PIRSR004848-1"/>
    </source>
</evidence>
<dbReference type="Proteomes" id="UP000189810">
    <property type="component" value="Chromosome I"/>
</dbReference>
<organism evidence="6 7">
    <name type="scientific">Thermocrinis minervae</name>
    <dbReference type="NCBI Taxonomy" id="381751"/>
    <lineage>
        <taxon>Bacteria</taxon>
        <taxon>Pseudomonadati</taxon>
        <taxon>Aquificota</taxon>
        <taxon>Aquificia</taxon>
        <taxon>Aquificales</taxon>
        <taxon>Aquificaceae</taxon>
        <taxon>Thermocrinis</taxon>
    </lineage>
</organism>
<evidence type="ECO:0000313" key="7">
    <source>
        <dbReference type="Proteomes" id="UP000189810"/>
    </source>
</evidence>
<evidence type="ECO:0000256" key="1">
    <source>
        <dbReference type="ARBA" id="ARBA00022898"/>
    </source>
</evidence>
<dbReference type="NCBIfam" id="TIGR00044">
    <property type="entry name" value="YggS family pyridoxal phosphate-dependent enzyme"/>
    <property type="match status" value="1"/>
</dbReference>
<protein>
    <recommendedName>
        <fullName evidence="2">Pyridoxal phosphate homeostasis protein</fullName>
        <shortName evidence="2">PLP homeostasis protein</shortName>
    </recommendedName>
</protein>
<dbReference type="PROSITE" id="PS01211">
    <property type="entry name" value="UPF0001"/>
    <property type="match status" value="1"/>
</dbReference>
<dbReference type="RefSeq" id="WP_079653578.1">
    <property type="nucleotide sequence ID" value="NZ_LT670846.1"/>
</dbReference>